<keyword evidence="2" id="KW-0804">Transcription</keyword>
<organism evidence="4 5">
    <name type="scientific">Dibothriocephalus latus</name>
    <name type="common">Fish tapeworm</name>
    <name type="synonym">Diphyllobothrium latum</name>
    <dbReference type="NCBI Taxonomy" id="60516"/>
    <lineage>
        <taxon>Eukaryota</taxon>
        <taxon>Metazoa</taxon>
        <taxon>Spiralia</taxon>
        <taxon>Lophotrochozoa</taxon>
        <taxon>Platyhelminthes</taxon>
        <taxon>Cestoda</taxon>
        <taxon>Eucestoda</taxon>
        <taxon>Diphyllobothriidea</taxon>
        <taxon>Diphyllobothriidae</taxon>
        <taxon>Dibothriocephalus</taxon>
    </lineage>
</organism>
<gene>
    <name evidence="4" type="ORF">DILT_LOCUS15691</name>
</gene>
<proteinExistence type="predicted"/>
<dbReference type="InterPro" id="IPR035500">
    <property type="entry name" value="NHR-like_dom_sf"/>
</dbReference>
<dbReference type="Gene3D" id="1.10.565.10">
    <property type="entry name" value="Retinoid X Receptor"/>
    <property type="match status" value="1"/>
</dbReference>
<evidence type="ECO:0008006" key="6">
    <source>
        <dbReference type="Google" id="ProtNLM"/>
    </source>
</evidence>
<evidence type="ECO:0000313" key="4">
    <source>
        <dbReference type="EMBL" id="VDN31149.1"/>
    </source>
</evidence>
<dbReference type="SUPFAM" id="SSF48508">
    <property type="entry name" value="Nuclear receptor ligand-binding domain"/>
    <property type="match status" value="1"/>
</dbReference>
<evidence type="ECO:0000313" key="5">
    <source>
        <dbReference type="Proteomes" id="UP000281553"/>
    </source>
</evidence>
<keyword evidence="1" id="KW-0805">Transcription regulation</keyword>
<dbReference type="Proteomes" id="UP000281553">
    <property type="component" value="Unassembled WGS sequence"/>
</dbReference>
<evidence type="ECO:0000256" key="3">
    <source>
        <dbReference type="ARBA" id="ARBA00023170"/>
    </source>
</evidence>
<keyword evidence="3" id="KW-0675">Receptor</keyword>
<name>A0A3P7QLQ5_DIBLA</name>
<reference evidence="4 5" key="1">
    <citation type="submission" date="2018-11" db="EMBL/GenBank/DDBJ databases">
        <authorList>
            <consortium name="Pathogen Informatics"/>
        </authorList>
    </citation>
    <scope>NUCLEOTIDE SEQUENCE [LARGE SCALE GENOMIC DNA]</scope>
</reference>
<accession>A0A3P7QLQ5</accession>
<dbReference type="EMBL" id="UYRU01080543">
    <property type="protein sequence ID" value="VDN31149.1"/>
    <property type="molecule type" value="Genomic_DNA"/>
</dbReference>
<evidence type="ECO:0000256" key="1">
    <source>
        <dbReference type="ARBA" id="ARBA00023015"/>
    </source>
</evidence>
<keyword evidence="5" id="KW-1185">Reference proteome</keyword>
<dbReference type="AlphaFoldDB" id="A0A3P7QLQ5"/>
<sequence>MFHGLKTFKLVTETGFNQLELAARGALVREGMYASMLLLLARDYEPTTGKCNYFDFSAEERNVILRYFPPFTRIIDHLSITGRLYQELALTLPEFTLVCAIEILKNFAVLSGASGTHARRFFLLAKHSLLATMQNHPSTREFVEKRCAQLESFSQVLHDLSMEHRDLLFALKVSDQPMIDYIFYAYLIADSNMNECEGSRSRYLHG</sequence>
<dbReference type="OrthoDB" id="5771769at2759"/>
<evidence type="ECO:0000256" key="2">
    <source>
        <dbReference type="ARBA" id="ARBA00023163"/>
    </source>
</evidence>
<protein>
    <recommendedName>
        <fullName evidence="6">NR LBD domain-containing protein</fullName>
    </recommendedName>
</protein>